<dbReference type="InterPro" id="IPR036046">
    <property type="entry name" value="Acylphosphatase-like_dom_sf"/>
</dbReference>
<evidence type="ECO:0000256" key="2">
    <source>
        <dbReference type="ARBA" id="ARBA00012150"/>
    </source>
</evidence>
<dbReference type="EC" id="3.6.1.7" evidence="2 4"/>
<gene>
    <name evidence="7" type="ORF">ACFSCW_07895</name>
</gene>
<dbReference type="PANTHER" id="PTHR47268:SF4">
    <property type="entry name" value="ACYLPHOSPHATASE"/>
    <property type="match status" value="1"/>
</dbReference>
<comment type="catalytic activity">
    <reaction evidence="3 4">
        <text>an acyl phosphate + H2O = a carboxylate + phosphate + H(+)</text>
        <dbReference type="Rhea" id="RHEA:14965"/>
        <dbReference type="ChEBI" id="CHEBI:15377"/>
        <dbReference type="ChEBI" id="CHEBI:15378"/>
        <dbReference type="ChEBI" id="CHEBI:29067"/>
        <dbReference type="ChEBI" id="CHEBI:43474"/>
        <dbReference type="ChEBI" id="CHEBI:59918"/>
        <dbReference type="EC" id="3.6.1.7"/>
    </reaction>
</comment>
<dbReference type="Pfam" id="PF00708">
    <property type="entry name" value="Acylphosphatase"/>
    <property type="match status" value="1"/>
</dbReference>
<dbReference type="InterPro" id="IPR020456">
    <property type="entry name" value="Acylphosphatase"/>
</dbReference>
<dbReference type="Proteomes" id="UP001597115">
    <property type="component" value="Unassembled WGS sequence"/>
</dbReference>
<dbReference type="RefSeq" id="WP_380888301.1">
    <property type="nucleotide sequence ID" value="NZ_JBHUDY010000001.1"/>
</dbReference>
<dbReference type="SUPFAM" id="SSF54975">
    <property type="entry name" value="Acylphosphatase/BLUF domain-like"/>
    <property type="match status" value="1"/>
</dbReference>
<dbReference type="Gene3D" id="3.30.70.100">
    <property type="match status" value="1"/>
</dbReference>
<keyword evidence="4" id="KW-0378">Hydrolase</keyword>
<evidence type="ECO:0000259" key="6">
    <source>
        <dbReference type="PROSITE" id="PS51160"/>
    </source>
</evidence>
<dbReference type="InterPro" id="IPR017968">
    <property type="entry name" value="Acylphosphatase_CS"/>
</dbReference>
<evidence type="ECO:0000313" key="8">
    <source>
        <dbReference type="Proteomes" id="UP001597115"/>
    </source>
</evidence>
<dbReference type="PANTHER" id="PTHR47268">
    <property type="entry name" value="ACYLPHOSPHATASE"/>
    <property type="match status" value="1"/>
</dbReference>
<evidence type="ECO:0000256" key="3">
    <source>
        <dbReference type="ARBA" id="ARBA00047645"/>
    </source>
</evidence>
<evidence type="ECO:0000313" key="7">
    <source>
        <dbReference type="EMBL" id="MFD1611719.1"/>
    </source>
</evidence>
<comment type="similarity">
    <text evidence="1 5">Belongs to the acylphosphatase family.</text>
</comment>
<feature type="active site" evidence="4">
    <location>
        <position position="18"/>
    </location>
</feature>
<evidence type="ECO:0000256" key="1">
    <source>
        <dbReference type="ARBA" id="ARBA00005614"/>
    </source>
</evidence>
<comment type="caution">
    <text evidence="7">The sequence shown here is derived from an EMBL/GenBank/DDBJ whole genome shotgun (WGS) entry which is preliminary data.</text>
</comment>
<dbReference type="EMBL" id="JBHUDY010000001">
    <property type="protein sequence ID" value="MFD1611719.1"/>
    <property type="molecule type" value="Genomic_DNA"/>
</dbReference>
<feature type="domain" description="Acylphosphatase-like" evidence="6">
    <location>
        <begin position="3"/>
        <end position="89"/>
    </location>
</feature>
<protein>
    <recommendedName>
        <fullName evidence="2 4">acylphosphatase</fullName>
        <ecNumber evidence="2 4">3.6.1.7</ecNumber>
    </recommendedName>
</protein>
<sequence>MRSVRLLISGRVQGVGYRDWAQREAAALGLSGWVRNLRDGRVEAVASGDGGAVGIYLERVREGPHMARVDHVDVSPAEPISAAGFEVRSTV</sequence>
<dbReference type="PROSITE" id="PS00151">
    <property type="entry name" value="ACYLPHOSPHATASE_2"/>
    <property type="match status" value="1"/>
</dbReference>
<name>A0ABW4I4D4_9SPHN</name>
<accession>A0ABW4I4D4</accession>
<dbReference type="PROSITE" id="PS51160">
    <property type="entry name" value="ACYLPHOSPHATASE_3"/>
    <property type="match status" value="1"/>
</dbReference>
<proteinExistence type="inferred from homology"/>
<keyword evidence="8" id="KW-1185">Reference proteome</keyword>
<feature type="active site" evidence="4">
    <location>
        <position position="36"/>
    </location>
</feature>
<dbReference type="InterPro" id="IPR001792">
    <property type="entry name" value="Acylphosphatase-like_dom"/>
</dbReference>
<evidence type="ECO:0000256" key="4">
    <source>
        <dbReference type="PROSITE-ProRule" id="PRU00520"/>
    </source>
</evidence>
<reference evidence="8" key="1">
    <citation type="journal article" date="2019" name="Int. J. Syst. Evol. Microbiol.">
        <title>The Global Catalogue of Microorganisms (GCM) 10K type strain sequencing project: providing services to taxonomists for standard genome sequencing and annotation.</title>
        <authorList>
            <consortium name="The Broad Institute Genomics Platform"/>
            <consortium name="The Broad Institute Genome Sequencing Center for Infectious Disease"/>
            <person name="Wu L."/>
            <person name="Ma J."/>
        </authorList>
    </citation>
    <scope>NUCLEOTIDE SEQUENCE [LARGE SCALE GENOMIC DNA]</scope>
    <source>
        <strain evidence="8">CGMCC 1.16275</strain>
    </source>
</reference>
<organism evidence="7 8">
    <name type="scientific">Sphingomonas tabacisoli</name>
    <dbReference type="NCBI Taxonomy" id="2249466"/>
    <lineage>
        <taxon>Bacteria</taxon>
        <taxon>Pseudomonadati</taxon>
        <taxon>Pseudomonadota</taxon>
        <taxon>Alphaproteobacteria</taxon>
        <taxon>Sphingomonadales</taxon>
        <taxon>Sphingomonadaceae</taxon>
        <taxon>Sphingomonas</taxon>
    </lineage>
</organism>
<evidence type="ECO:0000256" key="5">
    <source>
        <dbReference type="RuleBase" id="RU004168"/>
    </source>
</evidence>
<dbReference type="PRINTS" id="PR00112">
    <property type="entry name" value="ACYLPHPHTASE"/>
</dbReference>